<protein>
    <submittedName>
        <fullName evidence="2">Uncharacterized protein</fullName>
    </submittedName>
</protein>
<dbReference type="AlphaFoldDB" id="A0A139HFL9"/>
<reference evidence="2 3" key="1">
    <citation type="submission" date="2015-07" db="EMBL/GenBank/DDBJ databases">
        <title>Comparative genomics of the Sigatoka disease complex on banana suggests a link between parallel evolutionary changes in Pseudocercospora fijiensis and Pseudocercospora eumusae and increased virulence on the banana host.</title>
        <authorList>
            <person name="Chang T.-C."/>
            <person name="Salvucci A."/>
            <person name="Crous P.W."/>
            <person name="Stergiopoulos I."/>
        </authorList>
    </citation>
    <scope>NUCLEOTIDE SEQUENCE [LARGE SCALE GENOMIC DNA]</scope>
    <source>
        <strain evidence="2 3">CBS 114824</strain>
    </source>
</reference>
<comment type="caution">
    <text evidence="2">The sequence shown here is derived from an EMBL/GenBank/DDBJ whole genome shotgun (WGS) entry which is preliminary data.</text>
</comment>
<feature type="region of interest" description="Disordered" evidence="1">
    <location>
        <begin position="1"/>
        <end position="44"/>
    </location>
</feature>
<dbReference type="Proteomes" id="UP000070133">
    <property type="component" value="Unassembled WGS sequence"/>
</dbReference>
<proteinExistence type="predicted"/>
<feature type="compositionally biased region" description="Basic and acidic residues" evidence="1">
    <location>
        <begin position="14"/>
        <end position="30"/>
    </location>
</feature>
<gene>
    <name evidence="2" type="ORF">AC578_3823</name>
</gene>
<name>A0A139HFL9_9PEZI</name>
<organism evidence="2 3">
    <name type="scientific">Pseudocercospora eumusae</name>
    <dbReference type="NCBI Taxonomy" id="321146"/>
    <lineage>
        <taxon>Eukaryota</taxon>
        <taxon>Fungi</taxon>
        <taxon>Dikarya</taxon>
        <taxon>Ascomycota</taxon>
        <taxon>Pezizomycotina</taxon>
        <taxon>Dothideomycetes</taxon>
        <taxon>Dothideomycetidae</taxon>
        <taxon>Mycosphaerellales</taxon>
        <taxon>Mycosphaerellaceae</taxon>
        <taxon>Pseudocercospora</taxon>
    </lineage>
</organism>
<evidence type="ECO:0000313" key="3">
    <source>
        <dbReference type="Proteomes" id="UP000070133"/>
    </source>
</evidence>
<evidence type="ECO:0000313" key="2">
    <source>
        <dbReference type="EMBL" id="KXT01233.1"/>
    </source>
</evidence>
<accession>A0A139HFL9</accession>
<sequence>MPAYLQAATRASRQHMEAHHDWSDGADHGGLKISIDRPSTQPSTNIQFKKRNVSALILWKQNTIQHMWPPKSFRYINKSGERLGIDHDETSPEFQADNDSAKQLMEAVAK</sequence>
<keyword evidence="3" id="KW-1185">Reference proteome</keyword>
<dbReference type="EMBL" id="LFZN01000059">
    <property type="protein sequence ID" value="KXT01233.1"/>
    <property type="molecule type" value="Genomic_DNA"/>
</dbReference>
<evidence type="ECO:0000256" key="1">
    <source>
        <dbReference type="SAM" id="MobiDB-lite"/>
    </source>
</evidence>
<feature type="region of interest" description="Disordered" evidence="1">
    <location>
        <begin position="87"/>
        <end position="110"/>
    </location>
</feature>